<organism evidence="2 3">
    <name type="scientific">Dactylosporangium maewongense</name>
    <dbReference type="NCBI Taxonomy" id="634393"/>
    <lineage>
        <taxon>Bacteria</taxon>
        <taxon>Bacillati</taxon>
        <taxon>Actinomycetota</taxon>
        <taxon>Actinomycetes</taxon>
        <taxon>Micromonosporales</taxon>
        <taxon>Micromonosporaceae</taxon>
        <taxon>Dactylosporangium</taxon>
    </lineage>
</organism>
<feature type="chain" id="PRO_5045043070" description="Lipoprotein" evidence="1">
    <location>
        <begin position="23"/>
        <end position="227"/>
    </location>
</feature>
<evidence type="ECO:0000313" key="2">
    <source>
        <dbReference type="EMBL" id="GAA1507871.1"/>
    </source>
</evidence>
<gene>
    <name evidence="2" type="ORF">GCM10009827_022580</name>
</gene>
<keyword evidence="1" id="KW-0732">Signal</keyword>
<protein>
    <recommendedName>
        <fullName evidence="4">Lipoprotein</fullName>
    </recommendedName>
</protein>
<reference evidence="2 3" key="1">
    <citation type="journal article" date="2019" name="Int. J. Syst. Evol. Microbiol.">
        <title>The Global Catalogue of Microorganisms (GCM) 10K type strain sequencing project: providing services to taxonomists for standard genome sequencing and annotation.</title>
        <authorList>
            <consortium name="The Broad Institute Genomics Platform"/>
            <consortium name="The Broad Institute Genome Sequencing Center for Infectious Disease"/>
            <person name="Wu L."/>
            <person name="Ma J."/>
        </authorList>
    </citation>
    <scope>NUCLEOTIDE SEQUENCE [LARGE SCALE GENOMIC DNA]</scope>
    <source>
        <strain evidence="2 3">JCM 15933</strain>
    </source>
</reference>
<feature type="signal peptide" evidence="1">
    <location>
        <begin position="1"/>
        <end position="22"/>
    </location>
</feature>
<dbReference type="Proteomes" id="UP001501470">
    <property type="component" value="Unassembled WGS sequence"/>
</dbReference>
<dbReference type="PROSITE" id="PS51257">
    <property type="entry name" value="PROKAR_LIPOPROTEIN"/>
    <property type="match status" value="1"/>
</dbReference>
<evidence type="ECO:0008006" key="4">
    <source>
        <dbReference type="Google" id="ProtNLM"/>
    </source>
</evidence>
<dbReference type="RefSeq" id="WP_344501748.1">
    <property type="nucleotide sequence ID" value="NZ_BAAAQD010000003.1"/>
</dbReference>
<comment type="caution">
    <text evidence="2">The sequence shown here is derived from an EMBL/GenBank/DDBJ whole genome shotgun (WGS) entry which is preliminary data.</text>
</comment>
<evidence type="ECO:0000313" key="3">
    <source>
        <dbReference type="Proteomes" id="UP001501470"/>
    </source>
</evidence>
<name>A0ABN1ZZ37_9ACTN</name>
<accession>A0ABN1ZZ37</accession>
<keyword evidence="3" id="KW-1185">Reference proteome</keyword>
<proteinExistence type="predicted"/>
<dbReference type="EMBL" id="BAAAQD010000003">
    <property type="protein sequence ID" value="GAA1507871.1"/>
    <property type="molecule type" value="Genomic_DNA"/>
</dbReference>
<evidence type="ECO:0000256" key="1">
    <source>
        <dbReference type="SAM" id="SignalP"/>
    </source>
</evidence>
<sequence length="227" mass="23707">MPRFRVFALVAALACASLTGCRSDPGVAAYLGGGAVTIDQVTAVADDLTYAPAQRGNVTGYVLGSMIIRDVGGRLAASRGLALRHDTDPGLVAQYYGVAPDAPIVPLVTEAQDILVTLAAAVTPVEPGLAQQRAAFDALFFASGRPVSDFYAFEQVQYLLTRDAIGRMIALRRQLDDAVAGSGITVNPRYQGLTYGLPVTVDIGRGGVARASILVHLTFDGGLAEEV</sequence>